<dbReference type="RefSeq" id="WP_158053406.1">
    <property type="nucleotide sequence ID" value="NZ_WBKB01000012.1"/>
</dbReference>
<keyword evidence="12" id="KW-1185">Reference proteome</keyword>
<keyword evidence="2" id="KW-1003">Cell membrane</keyword>
<dbReference type="GO" id="GO:0016757">
    <property type="term" value="F:glycosyltransferase activity"/>
    <property type="evidence" value="ECO:0007669"/>
    <property type="project" value="UniProtKB-KW"/>
</dbReference>
<evidence type="ECO:0000256" key="8">
    <source>
        <dbReference type="ARBA" id="ARBA00038120"/>
    </source>
</evidence>
<comment type="pathway">
    <text evidence="7">Carotenoid biosynthesis; staphyloxanthin biosynthesis; staphyloxanthin from farnesyl diphosphate: step 4/5.</text>
</comment>
<comment type="similarity">
    <text evidence="8">Belongs to the glycosyltransferase 2 family. CrtQ subfamily.</text>
</comment>
<accession>A0A7J5B7J9</accession>
<dbReference type="EMBL" id="WBKB01000012">
    <property type="protein sequence ID" value="KAB1640845.1"/>
    <property type="molecule type" value="Genomic_DNA"/>
</dbReference>
<evidence type="ECO:0000256" key="3">
    <source>
        <dbReference type="ARBA" id="ARBA00022676"/>
    </source>
</evidence>
<evidence type="ECO:0000256" key="1">
    <source>
        <dbReference type="ARBA" id="ARBA00004236"/>
    </source>
</evidence>
<evidence type="ECO:0000313" key="12">
    <source>
        <dbReference type="Proteomes" id="UP000433493"/>
    </source>
</evidence>
<dbReference type="Gene3D" id="3.90.550.10">
    <property type="entry name" value="Spore Coat Polysaccharide Biosynthesis Protein SpsA, Chain A"/>
    <property type="match status" value="1"/>
</dbReference>
<name>A0A7J5B7J9_9MICO</name>
<comment type="caution">
    <text evidence="11">The sequence shown here is derived from an EMBL/GenBank/DDBJ whole genome shotgun (WGS) entry which is preliminary data.</text>
</comment>
<keyword evidence="5" id="KW-0472">Membrane</keyword>
<proteinExistence type="inferred from homology"/>
<dbReference type="PANTHER" id="PTHR43646:SF2">
    <property type="entry name" value="GLYCOSYLTRANSFERASE 2-LIKE DOMAIN-CONTAINING PROTEIN"/>
    <property type="match status" value="1"/>
</dbReference>
<dbReference type="Pfam" id="PF00535">
    <property type="entry name" value="Glycos_transf_2"/>
    <property type="match status" value="1"/>
</dbReference>
<dbReference type="PANTHER" id="PTHR43646">
    <property type="entry name" value="GLYCOSYLTRANSFERASE"/>
    <property type="match status" value="1"/>
</dbReference>
<dbReference type="OrthoDB" id="9777873at2"/>
<dbReference type="InterPro" id="IPR001173">
    <property type="entry name" value="Glyco_trans_2-like"/>
</dbReference>
<dbReference type="SUPFAM" id="SSF53448">
    <property type="entry name" value="Nucleotide-diphospho-sugar transferases"/>
    <property type="match status" value="1"/>
</dbReference>
<evidence type="ECO:0000256" key="9">
    <source>
        <dbReference type="ARBA" id="ARBA00040345"/>
    </source>
</evidence>
<comment type="function">
    <text evidence="6">Catalyzes the glycosylation of 4,4'-diaponeurosporenoate, i.e. the esterification of glucose at the C1'' position with the carboxyl group of 4,4'-diaponeurosporenic acid, to form glycosyl-4,4'-diaponeurosporenoate. This is a step in the biosynthesis of staphyloxanthin, an orange pigment present in most staphylococci strains.</text>
</comment>
<evidence type="ECO:0000256" key="5">
    <source>
        <dbReference type="ARBA" id="ARBA00023136"/>
    </source>
</evidence>
<keyword evidence="3" id="KW-0328">Glycosyltransferase</keyword>
<dbReference type="AlphaFoldDB" id="A0A7J5B7J9"/>
<feature type="domain" description="Glycosyltransferase 2-like" evidence="10">
    <location>
        <begin position="20"/>
        <end position="159"/>
    </location>
</feature>
<evidence type="ECO:0000256" key="2">
    <source>
        <dbReference type="ARBA" id="ARBA00022475"/>
    </source>
</evidence>
<organism evidence="11 12">
    <name type="scientific">Gulosibacter chungangensis</name>
    <dbReference type="NCBI Taxonomy" id="979746"/>
    <lineage>
        <taxon>Bacteria</taxon>
        <taxon>Bacillati</taxon>
        <taxon>Actinomycetota</taxon>
        <taxon>Actinomycetes</taxon>
        <taxon>Micrococcales</taxon>
        <taxon>Microbacteriaceae</taxon>
        <taxon>Gulosibacter</taxon>
    </lineage>
</organism>
<dbReference type="GO" id="GO:0005886">
    <property type="term" value="C:plasma membrane"/>
    <property type="evidence" value="ECO:0007669"/>
    <property type="project" value="UniProtKB-SubCell"/>
</dbReference>
<dbReference type="InterPro" id="IPR029044">
    <property type="entry name" value="Nucleotide-diphossugar_trans"/>
</dbReference>
<keyword evidence="4 11" id="KW-0808">Transferase</keyword>
<dbReference type="Proteomes" id="UP000433493">
    <property type="component" value="Unassembled WGS sequence"/>
</dbReference>
<reference evidence="11 12" key="1">
    <citation type="submission" date="2019-09" db="EMBL/GenBank/DDBJ databases">
        <title>Phylogeny of genus Pseudoclavibacter and closely related genus.</title>
        <authorList>
            <person name="Li Y."/>
        </authorList>
    </citation>
    <scope>NUCLEOTIDE SEQUENCE [LARGE SCALE GENOMIC DNA]</scope>
    <source>
        <strain evidence="11 12">KCTC 13959</strain>
    </source>
</reference>
<evidence type="ECO:0000256" key="4">
    <source>
        <dbReference type="ARBA" id="ARBA00022679"/>
    </source>
</evidence>
<evidence type="ECO:0000313" key="11">
    <source>
        <dbReference type="EMBL" id="KAB1640845.1"/>
    </source>
</evidence>
<evidence type="ECO:0000256" key="7">
    <source>
        <dbReference type="ARBA" id="ARBA00037904"/>
    </source>
</evidence>
<protein>
    <recommendedName>
        <fullName evidence="9">4,4'-diaponeurosporenoate glycosyltransferase</fullName>
    </recommendedName>
</protein>
<evidence type="ECO:0000259" key="10">
    <source>
        <dbReference type="Pfam" id="PF00535"/>
    </source>
</evidence>
<evidence type="ECO:0000256" key="6">
    <source>
        <dbReference type="ARBA" id="ARBA00037281"/>
    </source>
</evidence>
<gene>
    <name evidence="11" type="ORF">F8O05_14200</name>
</gene>
<sequence length="247" mass="26231">MNEPASDGRYMLHVLSAVAVVIPARDEAELIGEAVRAALTSMSRAEQTHGVRSILTVVFDSCVDDSERVAIEAAAGDARAEFLSIAAGKVGRARAVGVRHALERLGEPLPNVWLANTDADSAVPEEWVSTQLTFARNGVAAVLGTIEPDRHSVMNAHTREWATRYRPIDGHGHIHGANLGVRADAYVATGGFANVSSDEDVRLARSLADLGFKLVSTKQAPVATSFRTGGRAPHGFAEFLQGIRSSG</sequence>
<comment type="subcellular location">
    <subcellularLocation>
        <location evidence="1">Cell membrane</location>
    </subcellularLocation>
</comment>